<feature type="compositionally biased region" description="Basic and acidic residues" evidence="1">
    <location>
        <begin position="212"/>
        <end position="234"/>
    </location>
</feature>
<evidence type="ECO:0000313" key="3">
    <source>
        <dbReference type="Proteomes" id="UP000249526"/>
    </source>
</evidence>
<reference evidence="2 3" key="1">
    <citation type="submission" date="2018-02" db="EMBL/GenBank/DDBJ databases">
        <title>The genomes of Aspergillus section Nigri reveals drivers in fungal speciation.</title>
        <authorList>
            <consortium name="DOE Joint Genome Institute"/>
            <person name="Vesth T.C."/>
            <person name="Nybo J."/>
            <person name="Theobald S."/>
            <person name="Brandl J."/>
            <person name="Frisvad J.C."/>
            <person name="Nielsen K.F."/>
            <person name="Lyhne E.K."/>
            <person name="Kogle M.E."/>
            <person name="Kuo A."/>
            <person name="Riley R."/>
            <person name="Clum A."/>
            <person name="Nolan M."/>
            <person name="Lipzen A."/>
            <person name="Salamov A."/>
            <person name="Henrissat B."/>
            <person name="Wiebenga A."/>
            <person name="De vries R.P."/>
            <person name="Grigoriev I.V."/>
            <person name="Mortensen U.H."/>
            <person name="Andersen M.R."/>
            <person name="Baker S.E."/>
        </authorList>
    </citation>
    <scope>NUCLEOTIDE SEQUENCE [LARGE SCALE GENOMIC DNA]</scope>
    <source>
        <strain evidence="2 3">CBS 112811</strain>
    </source>
</reference>
<dbReference type="GeneID" id="37164402"/>
<gene>
    <name evidence="2" type="ORF">BO85DRAFT_453169</name>
</gene>
<feature type="compositionally biased region" description="Polar residues" evidence="1">
    <location>
        <begin position="243"/>
        <end position="255"/>
    </location>
</feature>
<sequence length="303" mass="33812">MARPESKLKALLNDDVLEIEAALEKQPHLVIEALIEAFLLCPMDEGILARLQLGDCFRRSLQSSRQRTPYRLHTIVSECKSGRTDSHSLEGKFYNHGGIRAVAALATAATDNKQVVTLLKHLPERHLQALLRSIDDIEPHRDFIFIVETLSRRKPPRLSKKKSIPEPRSRRRYQWPNGANKSPNTLDEQVPDHGRFTECSARNSLSRTGAAELRKPLDEHDVPCPRSTPHEIETPSKAPPCDQASTHRCYSTQPATGDPAANLAGADSDRNKSQIIFSEPVPNVAHTPVTGTQYPHIAVVQEM</sequence>
<name>A0A8G1VK49_9EURO</name>
<feature type="non-terminal residue" evidence="2">
    <location>
        <position position="303"/>
    </location>
</feature>
<dbReference type="RefSeq" id="XP_025511300.1">
    <property type="nucleotide sequence ID" value="XM_025661000.1"/>
</dbReference>
<feature type="region of interest" description="Disordered" evidence="1">
    <location>
        <begin position="155"/>
        <end position="268"/>
    </location>
</feature>
<proteinExistence type="predicted"/>
<dbReference type="AlphaFoldDB" id="A0A8G1VK49"/>
<evidence type="ECO:0000313" key="2">
    <source>
        <dbReference type="EMBL" id="RAH53378.1"/>
    </source>
</evidence>
<dbReference type="Proteomes" id="UP000249526">
    <property type="component" value="Unassembled WGS sequence"/>
</dbReference>
<evidence type="ECO:0000256" key="1">
    <source>
        <dbReference type="SAM" id="MobiDB-lite"/>
    </source>
</evidence>
<dbReference type="EMBL" id="KZ825077">
    <property type="protein sequence ID" value="RAH53378.1"/>
    <property type="molecule type" value="Genomic_DNA"/>
</dbReference>
<organism evidence="2 3">
    <name type="scientific">Aspergillus piperis CBS 112811</name>
    <dbReference type="NCBI Taxonomy" id="1448313"/>
    <lineage>
        <taxon>Eukaryota</taxon>
        <taxon>Fungi</taxon>
        <taxon>Dikarya</taxon>
        <taxon>Ascomycota</taxon>
        <taxon>Pezizomycotina</taxon>
        <taxon>Eurotiomycetes</taxon>
        <taxon>Eurotiomycetidae</taxon>
        <taxon>Eurotiales</taxon>
        <taxon>Aspergillaceae</taxon>
        <taxon>Aspergillus</taxon>
        <taxon>Aspergillus subgen. Circumdati</taxon>
    </lineage>
</organism>
<keyword evidence="3" id="KW-1185">Reference proteome</keyword>
<accession>A0A8G1VK49</accession>
<feature type="compositionally biased region" description="Polar residues" evidence="1">
    <location>
        <begin position="177"/>
        <end position="187"/>
    </location>
</feature>
<protein>
    <submittedName>
        <fullName evidence="2">Uncharacterized protein</fullName>
    </submittedName>
</protein>